<reference evidence="1 2" key="1">
    <citation type="journal article" date="2019" name="Sci. Rep.">
        <title>A high-quality genome of Eragrostis curvula grass provides insights into Poaceae evolution and supports new strategies to enhance forage quality.</title>
        <authorList>
            <person name="Carballo J."/>
            <person name="Santos B.A.C.M."/>
            <person name="Zappacosta D."/>
            <person name="Garbus I."/>
            <person name="Selva J.P."/>
            <person name="Gallo C.A."/>
            <person name="Diaz A."/>
            <person name="Albertini E."/>
            <person name="Caccamo M."/>
            <person name="Echenique V."/>
        </authorList>
    </citation>
    <scope>NUCLEOTIDE SEQUENCE [LARGE SCALE GENOMIC DNA]</scope>
    <source>
        <strain evidence="2">cv. Victoria</strain>
        <tissue evidence="1">Leaf</tissue>
    </source>
</reference>
<comment type="caution">
    <text evidence="1">The sequence shown here is derived from an EMBL/GenBank/DDBJ whole genome shotgun (WGS) entry which is preliminary data.</text>
</comment>
<organism evidence="1 2">
    <name type="scientific">Eragrostis curvula</name>
    <name type="common">weeping love grass</name>
    <dbReference type="NCBI Taxonomy" id="38414"/>
    <lineage>
        <taxon>Eukaryota</taxon>
        <taxon>Viridiplantae</taxon>
        <taxon>Streptophyta</taxon>
        <taxon>Embryophyta</taxon>
        <taxon>Tracheophyta</taxon>
        <taxon>Spermatophyta</taxon>
        <taxon>Magnoliopsida</taxon>
        <taxon>Liliopsida</taxon>
        <taxon>Poales</taxon>
        <taxon>Poaceae</taxon>
        <taxon>PACMAD clade</taxon>
        <taxon>Chloridoideae</taxon>
        <taxon>Eragrostideae</taxon>
        <taxon>Eragrostidinae</taxon>
        <taxon>Eragrostis</taxon>
    </lineage>
</organism>
<dbReference type="AlphaFoldDB" id="A0A5J9VWG5"/>
<evidence type="ECO:0000313" key="1">
    <source>
        <dbReference type="EMBL" id="TVU40278.1"/>
    </source>
</evidence>
<sequence>MRSCRHSRRRGDLDRRALECHNNARYQMALLVAAGPLPTGLEAERCWIGKLVKAWNERVMCMALCWVAVQETRRRRRIWKAGVVVLETD</sequence>
<accession>A0A5J9VWG5</accession>
<dbReference type="Proteomes" id="UP000324897">
    <property type="component" value="Chromosome 4"/>
</dbReference>
<evidence type="ECO:0000313" key="2">
    <source>
        <dbReference type="Proteomes" id="UP000324897"/>
    </source>
</evidence>
<name>A0A5J9VWG5_9POAL</name>
<protein>
    <submittedName>
        <fullName evidence="1">Uncharacterized protein</fullName>
    </submittedName>
</protein>
<dbReference type="Gramene" id="TVU40278">
    <property type="protein sequence ID" value="TVU40278"/>
    <property type="gene ID" value="EJB05_13734"/>
</dbReference>
<keyword evidence="2" id="KW-1185">Reference proteome</keyword>
<dbReference type="EMBL" id="RWGY01000007">
    <property type="protein sequence ID" value="TVU40278.1"/>
    <property type="molecule type" value="Genomic_DNA"/>
</dbReference>
<gene>
    <name evidence="1" type="ORF">EJB05_13734</name>
</gene>
<proteinExistence type="predicted"/>